<dbReference type="Proteomes" id="UP000807769">
    <property type="component" value="Unassembled WGS sequence"/>
</dbReference>
<dbReference type="OrthoDB" id="9991317at2759"/>
<gene>
    <name evidence="1" type="ORF">BJ212DRAFT_1299593</name>
</gene>
<reference evidence="1" key="1">
    <citation type="journal article" date="2020" name="New Phytol.">
        <title>Comparative genomics reveals dynamic genome evolution in host specialist ectomycorrhizal fungi.</title>
        <authorList>
            <person name="Lofgren L.A."/>
            <person name="Nguyen N.H."/>
            <person name="Vilgalys R."/>
            <person name="Ruytinx J."/>
            <person name="Liao H.L."/>
            <person name="Branco S."/>
            <person name="Kuo A."/>
            <person name="LaButti K."/>
            <person name="Lipzen A."/>
            <person name="Andreopoulos W."/>
            <person name="Pangilinan J."/>
            <person name="Riley R."/>
            <person name="Hundley H."/>
            <person name="Na H."/>
            <person name="Barry K."/>
            <person name="Grigoriev I.V."/>
            <person name="Stajich J.E."/>
            <person name="Kennedy P.G."/>
        </authorList>
    </citation>
    <scope>NUCLEOTIDE SEQUENCE</scope>
    <source>
        <strain evidence="1">MN1</strain>
    </source>
</reference>
<dbReference type="GeneID" id="64626904"/>
<organism evidence="1 2">
    <name type="scientific">Suillus subaureus</name>
    <dbReference type="NCBI Taxonomy" id="48587"/>
    <lineage>
        <taxon>Eukaryota</taxon>
        <taxon>Fungi</taxon>
        <taxon>Dikarya</taxon>
        <taxon>Basidiomycota</taxon>
        <taxon>Agaricomycotina</taxon>
        <taxon>Agaricomycetes</taxon>
        <taxon>Agaricomycetidae</taxon>
        <taxon>Boletales</taxon>
        <taxon>Suillineae</taxon>
        <taxon>Suillaceae</taxon>
        <taxon>Suillus</taxon>
    </lineage>
</organism>
<accession>A0A9P7EC21</accession>
<keyword evidence="2" id="KW-1185">Reference proteome</keyword>
<sequence>MVLLSNKPTFLCLFPLSALTFKKALKDLNCLCQVAATLTTSGGVMDCTKAAWALNRATHVVKTKVPLEQRMVFVHIVLVYLTRSRLRLLLEYLDSMNQASQTDSRLPVTPPISQVSSIQVLLIRDTMLDAVVEVSPWDPYQRYAPVKTSPPVNIEMDCDASRVKTLTARGYYIPISLRKAWMAQVILVQGILHSMTACTGPMSTPTGADSGLDILGLKLLAEHAQIKLIQSNEDRLWAIEPRDI</sequence>
<name>A0A9P7EC21_9AGAM</name>
<dbReference type="RefSeq" id="XP_041193438.1">
    <property type="nucleotide sequence ID" value="XM_041332887.1"/>
</dbReference>
<dbReference type="AlphaFoldDB" id="A0A9P7EC21"/>
<dbReference type="EMBL" id="JABBWG010000015">
    <property type="protein sequence ID" value="KAG1816878.1"/>
    <property type="molecule type" value="Genomic_DNA"/>
</dbReference>
<evidence type="ECO:0000313" key="1">
    <source>
        <dbReference type="EMBL" id="KAG1816878.1"/>
    </source>
</evidence>
<comment type="caution">
    <text evidence="1">The sequence shown here is derived from an EMBL/GenBank/DDBJ whole genome shotgun (WGS) entry which is preliminary data.</text>
</comment>
<evidence type="ECO:0000313" key="2">
    <source>
        <dbReference type="Proteomes" id="UP000807769"/>
    </source>
</evidence>
<protein>
    <submittedName>
        <fullName evidence="1">Uncharacterized protein</fullName>
    </submittedName>
</protein>
<proteinExistence type="predicted"/>